<comment type="caution">
    <text evidence="1">The sequence shown here is derived from an EMBL/GenBank/DDBJ whole genome shotgun (WGS) entry which is preliminary data.</text>
</comment>
<reference evidence="1 2" key="1">
    <citation type="submission" date="2024-05" db="EMBL/GenBank/DDBJ databases">
        <authorList>
            <person name="Venkateswaran K."/>
        </authorList>
    </citation>
    <scope>NUCLEOTIDE SEQUENCE [LARGE SCALE GENOMIC DNA]</scope>
    <source>
        <strain evidence="1 2">179-C4-2-HS</strain>
    </source>
</reference>
<gene>
    <name evidence="1" type="ORF">P5G62_015555</name>
</gene>
<organism evidence="1 2">
    <name type="scientific">Neobacillus driksii</name>
    <dbReference type="NCBI Taxonomy" id="3035913"/>
    <lineage>
        <taxon>Bacteria</taxon>
        <taxon>Bacillati</taxon>
        <taxon>Bacillota</taxon>
        <taxon>Bacilli</taxon>
        <taxon>Bacillales</taxon>
        <taxon>Bacillaceae</taxon>
        <taxon>Neobacillus</taxon>
    </lineage>
</organism>
<dbReference type="RefSeq" id="WP_306072919.1">
    <property type="nucleotide sequence ID" value="NZ_JAROBZ020000001.1"/>
</dbReference>
<evidence type="ECO:0000313" key="2">
    <source>
        <dbReference type="Proteomes" id="UP001241748"/>
    </source>
</evidence>
<evidence type="ECO:0000313" key="1">
    <source>
        <dbReference type="EMBL" id="MFB3168532.1"/>
    </source>
</evidence>
<accession>A0ABV4YUW8</accession>
<keyword evidence="2" id="KW-1185">Reference proteome</keyword>
<dbReference type="EMBL" id="JAROBZ020000001">
    <property type="protein sequence ID" value="MFB3168532.1"/>
    <property type="molecule type" value="Genomic_DNA"/>
</dbReference>
<proteinExistence type="predicted"/>
<dbReference type="Proteomes" id="UP001241748">
    <property type="component" value="Unassembled WGS sequence"/>
</dbReference>
<protein>
    <submittedName>
        <fullName evidence="1">Uncharacterized protein</fullName>
    </submittedName>
</protein>
<sequence length="52" mass="5899">MTEQEKLLLNKTSFILSKDTSQMKLNDIIDELIQVIELKTGSTISNNGKINF</sequence>
<name>A0ABV4YUW8_9BACI</name>